<proteinExistence type="predicted"/>
<keyword evidence="2" id="KW-1185">Reference proteome</keyword>
<dbReference type="AlphaFoldDB" id="A0A1I2CP55"/>
<protein>
    <submittedName>
        <fullName evidence="1">Uncharacterized protein</fullName>
    </submittedName>
</protein>
<sequence>MVAVTVLGSLALGACQSESGCAGRTTPEETLAGFLRAAVGNDAPRARGYADVTYVLEDETVSGLSQALSQALSGVSVDALELTAEQHGELFYFAVADGEGTPVGTFSVRRSDRCHGVLWADVSSRTTTVTRPR</sequence>
<gene>
    <name evidence="1" type="ORF">SAMN04488035_0209</name>
</gene>
<dbReference type="STRING" id="285351.SAMN04488035_0209"/>
<evidence type="ECO:0000313" key="2">
    <source>
        <dbReference type="Proteomes" id="UP000198520"/>
    </source>
</evidence>
<accession>A0A1I2CP55</accession>
<name>A0A1I2CP55_9MICO</name>
<dbReference type="EMBL" id="FONZ01000001">
    <property type="protein sequence ID" value="SFE70076.1"/>
    <property type="molecule type" value="Genomic_DNA"/>
</dbReference>
<reference evidence="2" key="1">
    <citation type="submission" date="2016-10" db="EMBL/GenBank/DDBJ databases">
        <authorList>
            <person name="Varghese N."/>
            <person name="Submissions S."/>
        </authorList>
    </citation>
    <scope>NUCLEOTIDE SEQUENCE [LARGE SCALE GENOMIC DNA]</scope>
    <source>
        <strain evidence="2">DSM 19083</strain>
    </source>
</reference>
<dbReference type="Proteomes" id="UP000198520">
    <property type="component" value="Unassembled WGS sequence"/>
</dbReference>
<organism evidence="1 2">
    <name type="scientific">Flavimobilis marinus</name>
    <dbReference type="NCBI Taxonomy" id="285351"/>
    <lineage>
        <taxon>Bacteria</taxon>
        <taxon>Bacillati</taxon>
        <taxon>Actinomycetota</taxon>
        <taxon>Actinomycetes</taxon>
        <taxon>Micrococcales</taxon>
        <taxon>Jonesiaceae</taxon>
        <taxon>Flavimobilis</taxon>
    </lineage>
</organism>
<evidence type="ECO:0000313" key="1">
    <source>
        <dbReference type="EMBL" id="SFE70076.1"/>
    </source>
</evidence>